<dbReference type="CDD" id="cd17546">
    <property type="entry name" value="REC_hyHK_CKI1_RcsC-like"/>
    <property type="match status" value="1"/>
</dbReference>
<dbReference type="SMART" id="SM00448">
    <property type="entry name" value="REC"/>
    <property type="match status" value="1"/>
</dbReference>
<keyword evidence="2" id="KW-0902">Two-component regulatory system</keyword>
<evidence type="ECO:0000256" key="1">
    <source>
        <dbReference type="ARBA" id="ARBA00022553"/>
    </source>
</evidence>
<keyword evidence="1 3" id="KW-0597">Phosphoprotein</keyword>
<feature type="domain" description="Response regulatory" evidence="4">
    <location>
        <begin position="5"/>
        <end position="119"/>
    </location>
</feature>
<dbReference type="Proteomes" id="UP000254326">
    <property type="component" value="Unassembled WGS sequence"/>
</dbReference>
<evidence type="ECO:0000313" key="5">
    <source>
        <dbReference type="EMBL" id="RDL43666.1"/>
    </source>
</evidence>
<comment type="caution">
    <text evidence="5">The sequence shown here is derived from an EMBL/GenBank/DDBJ whole genome shotgun (WGS) entry which is preliminary data.</text>
</comment>
<evidence type="ECO:0000256" key="2">
    <source>
        <dbReference type="ARBA" id="ARBA00023012"/>
    </source>
</evidence>
<dbReference type="InterPro" id="IPR011006">
    <property type="entry name" value="CheY-like_superfamily"/>
</dbReference>
<dbReference type="EMBL" id="QKRA01000006">
    <property type="protein sequence ID" value="RDL43666.1"/>
    <property type="molecule type" value="Genomic_DNA"/>
</dbReference>
<dbReference type="PANTHER" id="PTHR45339:SF1">
    <property type="entry name" value="HYBRID SIGNAL TRANSDUCTION HISTIDINE KINASE J"/>
    <property type="match status" value="1"/>
</dbReference>
<proteinExistence type="predicted"/>
<dbReference type="AlphaFoldDB" id="A0A370U7A8"/>
<evidence type="ECO:0000259" key="4">
    <source>
        <dbReference type="PROSITE" id="PS50110"/>
    </source>
</evidence>
<reference evidence="5 6" key="1">
    <citation type="submission" date="2018-06" db="EMBL/GenBank/DDBJ databases">
        <title>Marinomonas sp. YLB-05 draft genome sequence.</title>
        <authorList>
            <person name="Yu L."/>
            <person name="Tang X."/>
        </authorList>
    </citation>
    <scope>NUCLEOTIDE SEQUENCE [LARGE SCALE GENOMIC DNA]</scope>
    <source>
        <strain evidence="5 6">YLB-05</strain>
    </source>
</reference>
<accession>A0A370U7A8</accession>
<organism evidence="5 6">
    <name type="scientific">Marinomonas piezotolerans</name>
    <dbReference type="NCBI Taxonomy" id="2213058"/>
    <lineage>
        <taxon>Bacteria</taxon>
        <taxon>Pseudomonadati</taxon>
        <taxon>Pseudomonadota</taxon>
        <taxon>Gammaproteobacteria</taxon>
        <taxon>Oceanospirillales</taxon>
        <taxon>Oceanospirillaceae</taxon>
        <taxon>Marinomonas</taxon>
    </lineage>
</organism>
<dbReference type="PANTHER" id="PTHR45339">
    <property type="entry name" value="HYBRID SIGNAL TRANSDUCTION HISTIDINE KINASE J"/>
    <property type="match status" value="1"/>
</dbReference>
<dbReference type="PROSITE" id="PS50110">
    <property type="entry name" value="RESPONSE_REGULATORY"/>
    <property type="match status" value="1"/>
</dbReference>
<name>A0A370U7A8_9GAMM</name>
<evidence type="ECO:0000313" key="6">
    <source>
        <dbReference type="Proteomes" id="UP000254326"/>
    </source>
</evidence>
<protein>
    <submittedName>
        <fullName evidence="5">Response regulator</fullName>
    </submittedName>
</protein>
<dbReference type="OrthoDB" id="9793549at2"/>
<keyword evidence="6" id="KW-1185">Reference proteome</keyword>
<dbReference type="GO" id="GO:0000160">
    <property type="term" value="P:phosphorelay signal transduction system"/>
    <property type="evidence" value="ECO:0007669"/>
    <property type="project" value="UniProtKB-KW"/>
</dbReference>
<evidence type="ECO:0000256" key="3">
    <source>
        <dbReference type="PROSITE-ProRule" id="PRU00169"/>
    </source>
</evidence>
<dbReference type="InterPro" id="IPR001789">
    <property type="entry name" value="Sig_transdc_resp-reg_receiver"/>
</dbReference>
<dbReference type="Pfam" id="PF00072">
    <property type="entry name" value="Response_reg"/>
    <property type="match status" value="1"/>
</dbReference>
<dbReference type="SUPFAM" id="SSF52172">
    <property type="entry name" value="CheY-like"/>
    <property type="match status" value="1"/>
</dbReference>
<gene>
    <name evidence="5" type="ORF">DN730_13040</name>
</gene>
<sequence>MMTAKILYVEDNEDNIYMLCRRLKRMKVDVDVARDGEEGVRMCLAYDYELVLMDLSLPGIDGWEAITQIRAAGKTLPILALSAHAMREHIDQALAAGANDFESKPIDFSTFKVKFEALLAGGSDA</sequence>
<dbReference type="Gene3D" id="3.40.50.2300">
    <property type="match status" value="1"/>
</dbReference>
<feature type="modified residue" description="4-aspartylphosphate" evidence="3">
    <location>
        <position position="54"/>
    </location>
</feature>